<feature type="non-terminal residue" evidence="2">
    <location>
        <position position="225"/>
    </location>
</feature>
<dbReference type="OrthoDB" id="2743026at2759"/>
<proteinExistence type="predicted"/>
<reference evidence="2 3" key="1">
    <citation type="journal article" date="2012" name="Science">
        <title>The Paleozoic origin of enzymatic lignin decomposition reconstructed from 31 fungal genomes.</title>
        <authorList>
            <person name="Floudas D."/>
            <person name="Binder M."/>
            <person name="Riley R."/>
            <person name="Barry K."/>
            <person name="Blanchette R.A."/>
            <person name="Henrissat B."/>
            <person name="Martinez A.T."/>
            <person name="Otillar R."/>
            <person name="Spatafora J.W."/>
            <person name="Yadav J.S."/>
            <person name="Aerts A."/>
            <person name="Benoit I."/>
            <person name="Boyd A."/>
            <person name="Carlson A."/>
            <person name="Copeland A."/>
            <person name="Coutinho P.M."/>
            <person name="de Vries R.P."/>
            <person name="Ferreira P."/>
            <person name="Findley K."/>
            <person name="Foster B."/>
            <person name="Gaskell J."/>
            <person name="Glotzer D."/>
            <person name="Gorecki P."/>
            <person name="Heitman J."/>
            <person name="Hesse C."/>
            <person name="Hori C."/>
            <person name="Igarashi K."/>
            <person name="Jurgens J.A."/>
            <person name="Kallen N."/>
            <person name="Kersten P."/>
            <person name="Kohler A."/>
            <person name="Kuees U."/>
            <person name="Kumar T.K.A."/>
            <person name="Kuo A."/>
            <person name="LaButti K."/>
            <person name="Larrondo L.F."/>
            <person name="Lindquist E."/>
            <person name="Ling A."/>
            <person name="Lombard V."/>
            <person name="Lucas S."/>
            <person name="Lundell T."/>
            <person name="Martin R."/>
            <person name="McLaughlin D.J."/>
            <person name="Morgenstern I."/>
            <person name="Morin E."/>
            <person name="Murat C."/>
            <person name="Nagy L.G."/>
            <person name="Nolan M."/>
            <person name="Ohm R.A."/>
            <person name="Patyshakuliyeva A."/>
            <person name="Rokas A."/>
            <person name="Ruiz-Duenas F.J."/>
            <person name="Sabat G."/>
            <person name="Salamov A."/>
            <person name="Samejima M."/>
            <person name="Schmutz J."/>
            <person name="Slot J.C."/>
            <person name="St John F."/>
            <person name="Stenlid J."/>
            <person name="Sun H."/>
            <person name="Sun S."/>
            <person name="Syed K."/>
            <person name="Tsang A."/>
            <person name="Wiebenga A."/>
            <person name="Young D."/>
            <person name="Pisabarro A."/>
            <person name="Eastwood D.C."/>
            <person name="Martin F."/>
            <person name="Cullen D."/>
            <person name="Grigoriev I.V."/>
            <person name="Hibbett D.S."/>
        </authorList>
    </citation>
    <scope>NUCLEOTIDE SEQUENCE</scope>
    <source>
        <strain evidence="3">FP-58527</strain>
    </source>
</reference>
<evidence type="ECO:0000256" key="1">
    <source>
        <dbReference type="SAM" id="MobiDB-lite"/>
    </source>
</evidence>
<dbReference type="EMBL" id="KE504145">
    <property type="protein sequence ID" value="EPT00899.1"/>
    <property type="molecule type" value="Genomic_DNA"/>
</dbReference>
<dbReference type="eggNOG" id="ENOG502SQC9">
    <property type="taxonomic scope" value="Eukaryota"/>
</dbReference>
<gene>
    <name evidence="2" type="ORF">FOMPIDRAFT_1109416</name>
</gene>
<evidence type="ECO:0000313" key="3">
    <source>
        <dbReference type="Proteomes" id="UP000015241"/>
    </source>
</evidence>
<protein>
    <submittedName>
        <fullName evidence="2">Uncharacterized protein</fullName>
    </submittedName>
</protein>
<organism evidence="2 3">
    <name type="scientific">Fomitopsis schrenkii</name>
    <name type="common">Brown rot fungus</name>
    <dbReference type="NCBI Taxonomy" id="2126942"/>
    <lineage>
        <taxon>Eukaryota</taxon>
        <taxon>Fungi</taxon>
        <taxon>Dikarya</taxon>
        <taxon>Basidiomycota</taxon>
        <taxon>Agaricomycotina</taxon>
        <taxon>Agaricomycetes</taxon>
        <taxon>Polyporales</taxon>
        <taxon>Fomitopsis</taxon>
    </lineage>
</organism>
<dbReference type="HOGENOM" id="CLU_034012_0_0_1"/>
<sequence length="225" mass="25473">LLLWIMCSLSPTEIREHVLDSTDFRTHLLAWLEQCHTGDFATGSKSDIDEHIHQHRASSQSVSQDGSGECVINDDSTNSETYRDPTMNLPSCPDPVIFTDHSALEDWFRNMLMESDDIIFRRNQHSQQHSKGCKRTASSACRARYPRELFDSTIIDPDSGAIRFKKTEPWINTFNHLLSYLLRCNTDVTCLLSGTTVKAVIAYVTDYISKAPYTTDSVFSSVKSV</sequence>
<dbReference type="Proteomes" id="UP000015241">
    <property type="component" value="Unassembled WGS sequence"/>
</dbReference>
<dbReference type="InParanoid" id="S8ECE9"/>
<dbReference type="STRING" id="743788.S8ECE9"/>
<feature type="compositionally biased region" description="Polar residues" evidence="1">
    <location>
        <begin position="57"/>
        <end position="66"/>
    </location>
</feature>
<dbReference type="AlphaFoldDB" id="S8ECE9"/>
<keyword evidence="3" id="KW-1185">Reference proteome</keyword>
<accession>S8ECE9</accession>
<name>S8ECE9_FOMSC</name>
<feature type="region of interest" description="Disordered" evidence="1">
    <location>
        <begin position="53"/>
        <end position="86"/>
    </location>
</feature>
<feature type="non-terminal residue" evidence="2">
    <location>
        <position position="1"/>
    </location>
</feature>
<evidence type="ECO:0000313" key="2">
    <source>
        <dbReference type="EMBL" id="EPT00899.1"/>
    </source>
</evidence>